<name>A0AAN6GNZ6_9BASI</name>
<feature type="region of interest" description="Disordered" evidence="1">
    <location>
        <begin position="1228"/>
        <end position="1386"/>
    </location>
</feature>
<evidence type="ECO:0000313" key="3">
    <source>
        <dbReference type="Proteomes" id="UP001176517"/>
    </source>
</evidence>
<feature type="compositionally biased region" description="Low complexity" evidence="1">
    <location>
        <begin position="192"/>
        <end position="238"/>
    </location>
</feature>
<feature type="compositionally biased region" description="Polar residues" evidence="1">
    <location>
        <begin position="1277"/>
        <end position="1302"/>
    </location>
</feature>
<evidence type="ECO:0000313" key="2">
    <source>
        <dbReference type="EMBL" id="KAK0547390.1"/>
    </source>
</evidence>
<feature type="compositionally biased region" description="Polar residues" evidence="1">
    <location>
        <begin position="1228"/>
        <end position="1246"/>
    </location>
</feature>
<dbReference type="Proteomes" id="UP001176517">
    <property type="component" value="Unassembled WGS sequence"/>
</dbReference>
<feature type="compositionally biased region" description="Pro residues" evidence="1">
    <location>
        <begin position="723"/>
        <end position="736"/>
    </location>
</feature>
<dbReference type="EMBL" id="JAPDMZ010000163">
    <property type="protein sequence ID" value="KAK0547390.1"/>
    <property type="molecule type" value="Genomic_DNA"/>
</dbReference>
<proteinExistence type="predicted"/>
<comment type="caution">
    <text evidence="2">The sequence shown here is derived from an EMBL/GenBank/DDBJ whole genome shotgun (WGS) entry which is preliminary data.</text>
</comment>
<feature type="region of interest" description="Disordered" evidence="1">
    <location>
        <begin position="477"/>
        <end position="596"/>
    </location>
</feature>
<evidence type="ECO:0000256" key="1">
    <source>
        <dbReference type="SAM" id="MobiDB-lite"/>
    </source>
</evidence>
<feature type="compositionally biased region" description="Polar residues" evidence="1">
    <location>
        <begin position="48"/>
        <end position="64"/>
    </location>
</feature>
<feature type="compositionally biased region" description="Polar residues" evidence="1">
    <location>
        <begin position="1535"/>
        <end position="1545"/>
    </location>
</feature>
<feature type="compositionally biased region" description="Basic and acidic residues" evidence="1">
    <location>
        <begin position="580"/>
        <end position="589"/>
    </location>
</feature>
<feature type="compositionally biased region" description="Low complexity" evidence="1">
    <location>
        <begin position="1133"/>
        <end position="1144"/>
    </location>
</feature>
<feature type="compositionally biased region" description="Polar residues" evidence="1">
    <location>
        <begin position="1123"/>
        <end position="1132"/>
    </location>
</feature>
<sequence>MDQDALGPTASDRQGDGMLPIAPAFHRQSDVEMLPAIVSAQEKISDDVTGTNAAQEPARQQTGDVQMEESHDQMQLNAIQTQHIPTDTPTHYQSGLISSSFAPPPEMLNPKSVVPTSDHSFIVPGEIGAAGHGKPIKSVRGRTHRAGLLARGGRTAPSAMTPPADRALTDTDMAAMTEQLTHPSSDPPAPSLPQQELQLSSSASTSPVPVKKTAVKRASSASKSKTARRSSSNAHSAAETSNSSTSRRIMPARLRHIGGLLEGSSLEAELAGVLGMKDASGSGDHAFKLPPETPFFITTDSDKYMAHAREDKEVASNYKSYFDNEEVQRACRERAEIETPEYEVWDEMEFKGRKRFFEPTTDLSANAYRALQRPAVIREKRQRKLERDRLIKERNKIADRIEMLKTVASKLFFQIVRIRGTLSAVASEDEDAMEAAAEQLRQMLIDEASATLEKYDGAIAHAAIGLEAVLGERDDGADTGVVHASSGSKPKAGGAGTGSGRHGRVTADRSQEAESSRAIRRPRYVESSTEQSDAEPSHIPLGTSAPTAKRPRKSEPVRTVRLSLSRRSVSIGTTPQPESDADKRTESVRRNNPRAASIKTAARITAQYAKGKGRAFDDDYEDDEDDIADEAADEETRPKARATVKASARRDGIQRERDFVLAHPLDVPFRTFNNIQADPPTSPASQHELLMTEPVPPPAVLSILTNMTRNPMSIESIIHHQPQPQPQPQPPPPPPAEAHSSDPVSVPDRVQELVAASPGNGRAPRLNPMSIASLTTSEVHPSISVEASISRGVESPHVPGTTLEPTHAATAENSIVIAPSDDGPDPLSEVNPTSAMINAIEPTDTDMAEIQPALAATSTELLPTEPSTSNAPPEPVPTSSSSVSTNGDSHRPQLRPGSLICVDVPPRPAFHTLLLWGCFRFTSASLGKDATPEEIRRNLGQWTEEEWDEREFGDQNAAERTPEEIRNMLIYGWTTKTRRRPSPAQTPDAIRGDEIGAEGLKNDDATKVDTKERATVSVPVKWETVEETHLHKVGPSLLELSETHIEYAAQMEKWEAEVQQVPVDQEKPPQPEWDLVLREVCSRRPRGGRAGRGVRGKVKAEEADKSKAPEAEGSQKRSARGTLVTQNAADQNATAPKTPTRATRSSSKPGGDLSNGTSPRPSRLLRSNAISAEQDESSAAAPVPGPQSIAPPAPAAPTTLTVAAADTPPVAAAAAAAAPALNMFSNWIQPPTSLAQPDENSSSTLYLSDDSAADPLSATADGLPSEYLAPETGDVAQLSQTIAPPNGDTEPTNGEHMSSQGAQGAGTDSGGADLISSTMAEENPSRGTANGPDGEAKADQAEVATQAPSSTAAVKDEGAAQTQSPSKRASPSKRQSKIKLAVGTRSSSSRLKTLSAFGEKPPLALLEKDSPFDRLAEYKLHKWGYLTYVDAGDPSVSATSARGAYAYGTPVGSDSGSGRWRALMEVARERERVWFETVRKYDEEKKAKSEAAAAKVLSAISSSAPVEPSNSVPALVEASSIAASVDEGHAADTQAPIQGTNEAQS</sequence>
<feature type="region of interest" description="Disordered" evidence="1">
    <location>
        <begin position="1084"/>
        <end position="1195"/>
    </location>
</feature>
<feature type="compositionally biased region" description="Low complexity" evidence="1">
    <location>
        <begin position="559"/>
        <end position="570"/>
    </location>
</feature>
<protein>
    <recommendedName>
        <fullName evidence="4">Enhancer of polycomb-like protein</fullName>
    </recommendedName>
</protein>
<organism evidence="2 3">
    <name type="scientific">Tilletia horrida</name>
    <dbReference type="NCBI Taxonomy" id="155126"/>
    <lineage>
        <taxon>Eukaryota</taxon>
        <taxon>Fungi</taxon>
        <taxon>Dikarya</taxon>
        <taxon>Basidiomycota</taxon>
        <taxon>Ustilaginomycotina</taxon>
        <taxon>Exobasidiomycetes</taxon>
        <taxon>Tilletiales</taxon>
        <taxon>Tilletiaceae</taxon>
        <taxon>Tilletia</taxon>
    </lineage>
</organism>
<reference evidence="2" key="1">
    <citation type="journal article" date="2023" name="PhytoFront">
        <title>Draft Genome Resources of Seven Strains of Tilletia horrida, Causal Agent of Kernel Smut of Rice.</title>
        <authorList>
            <person name="Khanal S."/>
            <person name="Antony Babu S."/>
            <person name="Zhou X.G."/>
        </authorList>
    </citation>
    <scope>NUCLEOTIDE SEQUENCE</scope>
    <source>
        <strain evidence="2">TX6</strain>
    </source>
</reference>
<feature type="region of interest" description="Disordered" evidence="1">
    <location>
        <begin position="720"/>
        <end position="746"/>
    </location>
</feature>
<feature type="compositionally biased region" description="Basic and acidic residues" evidence="1">
    <location>
        <begin position="1098"/>
        <end position="1115"/>
    </location>
</feature>
<keyword evidence="3" id="KW-1185">Reference proteome</keyword>
<feature type="compositionally biased region" description="Basic and acidic residues" evidence="1">
    <location>
        <begin position="505"/>
        <end position="517"/>
    </location>
</feature>
<feature type="compositionally biased region" description="Polar residues" evidence="1">
    <location>
        <begin position="1360"/>
        <end position="1369"/>
    </location>
</feature>
<feature type="region of interest" description="Disordered" evidence="1">
    <location>
        <begin position="860"/>
        <end position="894"/>
    </location>
</feature>
<accession>A0AAN6GNZ6</accession>
<gene>
    <name evidence="2" type="ORF">OC846_004882</name>
</gene>
<feature type="compositionally biased region" description="Pro residues" evidence="1">
    <location>
        <begin position="1183"/>
        <end position="1195"/>
    </location>
</feature>
<evidence type="ECO:0008006" key="4">
    <source>
        <dbReference type="Google" id="ProtNLM"/>
    </source>
</evidence>
<feature type="compositionally biased region" description="Basic residues" evidence="1">
    <location>
        <begin position="1084"/>
        <end position="1097"/>
    </location>
</feature>
<feature type="compositionally biased region" description="Polar residues" evidence="1">
    <location>
        <begin position="1315"/>
        <end position="1328"/>
    </location>
</feature>
<feature type="region of interest" description="Disordered" evidence="1">
    <location>
        <begin position="44"/>
        <end position="72"/>
    </location>
</feature>
<feature type="region of interest" description="Disordered" evidence="1">
    <location>
        <begin position="179"/>
        <end position="250"/>
    </location>
</feature>
<feature type="region of interest" description="Disordered" evidence="1">
    <location>
        <begin position="1526"/>
        <end position="1545"/>
    </location>
</feature>
<feature type="compositionally biased region" description="Polar residues" evidence="1">
    <location>
        <begin position="860"/>
        <end position="871"/>
    </location>
</feature>
<feature type="region of interest" description="Disordered" evidence="1">
    <location>
        <begin position="1"/>
        <end position="26"/>
    </location>
</feature>